<keyword evidence="9" id="KW-1185">Reference proteome</keyword>
<dbReference type="STRING" id="571932.SAMN05421743_101327"/>
<evidence type="ECO:0000256" key="4">
    <source>
        <dbReference type="ARBA" id="ARBA00022692"/>
    </source>
</evidence>
<dbReference type="PANTHER" id="PTHR33452:SF1">
    <property type="entry name" value="INNER MEMBRANE PROTEIN YPHA-RELATED"/>
    <property type="match status" value="1"/>
</dbReference>
<evidence type="ECO:0000256" key="6">
    <source>
        <dbReference type="ARBA" id="ARBA00023136"/>
    </source>
</evidence>
<dbReference type="EMBL" id="FNQR01000001">
    <property type="protein sequence ID" value="SDZ82376.1"/>
    <property type="molecule type" value="Genomic_DNA"/>
</dbReference>
<dbReference type="Proteomes" id="UP000198584">
    <property type="component" value="Unassembled WGS sequence"/>
</dbReference>
<dbReference type="RefSeq" id="WP_093041561.1">
    <property type="nucleotide sequence ID" value="NZ_FNQR01000001.1"/>
</dbReference>
<accession>A0A1H3W5P0</accession>
<name>A0A1H3W5P0_9BACI</name>
<dbReference type="InterPro" id="IPR051907">
    <property type="entry name" value="DoxX-like_oxidoreductase"/>
</dbReference>
<keyword evidence="3" id="KW-1003">Cell membrane</keyword>
<feature type="transmembrane region" description="Helical" evidence="7">
    <location>
        <begin position="6"/>
        <end position="24"/>
    </location>
</feature>
<feature type="transmembrane region" description="Helical" evidence="7">
    <location>
        <begin position="60"/>
        <end position="84"/>
    </location>
</feature>
<gene>
    <name evidence="8" type="ORF">SAMN05421743_101327</name>
</gene>
<dbReference type="AlphaFoldDB" id="A0A1H3W5P0"/>
<dbReference type="GO" id="GO:0005886">
    <property type="term" value="C:plasma membrane"/>
    <property type="evidence" value="ECO:0007669"/>
    <property type="project" value="UniProtKB-SubCell"/>
</dbReference>
<evidence type="ECO:0000256" key="3">
    <source>
        <dbReference type="ARBA" id="ARBA00022475"/>
    </source>
</evidence>
<evidence type="ECO:0000313" key="9">
    <source>
        <dbReference type="Proteomes" id="UP000198584"/>
    </source>
</evidence>
<keyword evidence="4 7" id="KW-0812">Transmembrane</keyword>
<proteinExistence type="inferred from homology"/>
<dbReference type="InterPro" id="IPR032808">
    <property type="entry name" value="DoxX"/>
</dbReference>
<sequence>MNKHEAGASILRVILGVIFFVHGLDKFQEGIGNSVGFFDSIGVPGFLAYVVGTIELVGGIALILGIGTKIVASLFAIIMLGAIFTVKLSAGFLGGYELDLALLAMSIYVALSDNTALSLENAMFSTKQGSIENVS</sequence>
<dbReference type="OrthoDB" id="886570at2"/>
<evidence type="ECO:0000256" key="2">
    <source>
        <dbReference type="ARBA" id="ARBA00006679"/>
    </source>
</evidence>
<protein>
    <submittedName>
        <fullName evidence="8">Uncharacterized membrane protein YphA, DoxX/SURF4 family</fullName>
    </submittedName>
</protein>
<comment type="similarity">
    <text evidence="2">Belongs to the DoxX family.</text>
</comment>
<dbReference type="Pfam" id="PF07681">
    <property type="entry name" value="DoxX"/>
    <property type="match status" value="1"/>
</dbReference>
<keyword evidence="5 7" id="KW-1133">Transmembrane helix</keyword>
<reference evidence="9" key="1">
    <citation type="submission" date="2016-10" db="EMBL/GenBank/DDBJ databases">
        <authorList>
            <person name="Varghese N."/>
            <person name="Submissions S."/>
        </authorList>
    </citation>
    <scope>NUCLEOTIDE SEQUENCE [LARGE SCALE GENOMIC DNA]</scope>
    <source>
        <strain evidence="9">CCM7597</strain>
    </source>
</reference>
<evidence type="ECO:0000313" key="8">
    <source>
        <dbReference type="EMBL" id="SDZ82376.1"/>
    </source>
</evidence>
<comment type="subcellular location">
    <subcellularLocation>
        <location evidence="1">Cell membrane</location>
        <topology evidence="1">Multi-pass membrane protein</topology>
    </subcellularLocation>
</comment>
<organism evidence="8 9">
    <name type="scientific">Thalassobacillus cyri</name>
    <dbReference type="NCBI Taxonomy" id="571932"/>
    <lineage>
        <taxon>Bacteria</taxon>
        <taxon>Bacillati</taxon>
        <taxon>Bacillota</taxon>
        <taxon>Bacilli</taxon>
        <taxon>Bacillales</taxon>
        <taxon>Bacillaceae</taxon>
        <taxon>Thalassobacillus</taxon>
    </lineage>
</organism>
<keyword evidence="6 7" id="KW-0472">Membrane</keyword>
<evidence type="ECO:0000256" key="7">
    <source>
        <dbReference type="SAM" id="Phobius"/>
    </source>
</evidence>
<evidence type="ECO:0000256" key="5">
    <source>
        <dbReference type="ARBA" id="ARBA00022989"/>
    </source>
</evidence>
<evidence type="ECO:0000256" key="1">
    <source>
        <dbReference type="ARBA" id="ARBA00004651"/>
    </source>
</evidence>
<dbReference type="PANTHER" id="PTHR33452">
    <property type="entry name" value="OXIDOREDUCTASE CATD-RELATED"/>
    <property type="match status" value="1"/>
</dbReference>